<evidence type="ECO:0000313" key="2">
    <source>
        <dbReference type="EMBL" id="VEF07088.1"/>
    </source>
</evidence>
<accession>A0A7Z8ZWI1</accession>
<dbReference type="AlphaFoldDB" id="A0A7Z8ZWI1"/>
<dbReference type="EMBL" id="LR134317">
    <property type="protein sequence ID" value="VEF07088.1"/>
    <property type="molecule type" value="Genomic_DNA"/>
</dbReference>
<proteinExistence type="predicted"/>
<keyword evidence="1" id="KW-0472">Membrane</keyword>
<dbReference type="Proteomes" id="UP000269903">
    <property type="component" value="Chromosome"/>
</dbReference>
<gene>
    <name evidence="2" type="ORF">NCTC6180_01013</name>
</gene>
<feature type="transmembrane region" description="Helical" evidence="1">
    <location>
        <begin position="12"/>
        <end position="33"/>
    </location>
</feature>
<evidence type="ECO:0000313" key="3">
    <source>
        <dbReference type="Proteomes" id="UP000269903"/>
    </source>
</evidence>
<feature type="transmembrane region" description="Helical" evidence="1">
    <location>
        <begin position="53"/>
        <end position="73"/>
    </location>
</feature>
<keyword evidence="1" id="KW-0812">Transmembrane</keyword>
<protein>
    <submittedName>
        <fullName evidence="2">Membrane protein</fullName>
    </submittedName>
</protein>
<sequence>MLDFWYNKAMEVIRTLLMFFSHLLFIGISYQLLISLVDWSKFIHYRPENMGRLRLLVLFLAIASGYLVSRFMLELIQISQYLLYDFH</sequence>
<name>A0A7Z8ZWI1_STRSZ</name>
<reference evidence="2 3" key="1">
    <citation type="submission" date="2018-12" db="EMBL/GenBank/DDBJ databases">
        <authorList>
            <consortium name="Pathogen Informatics"/>
        </authorList>
    </citation>
    <scope>NUCLEOTIDE SEQUENCE [LARGE SCALE GENOMIC DNA]</scope>
    <source>
        <strain evidence="2 3">NCTC6180</strain>
    </source>
</reference>
<dbReference type="Pfam" id="PF06612">
    <property type="entry name" value="DUF1146"/>
    <property type="match status" value="1"/>
</dbReference>
<dbReference type="InterPro" id="IPR009526">
    <property type="entry name" value="DUF1146"/>
</dbReference>
<dbReference type="NCBIfam" id="TIGR02327">
    <property type="entry name" value="int_mem_ywzB"/>
    <property type="match status" value="1"/>
</dbReference>
<keyword evidence="1" id="KW-1133">Transmembrane helix</keyword>
<evidence type="ECO:0000256" key="1">
    <source>
        <dbReference type="SAM" id="Phobius"/>
    </source>
</evidence>
<organism evidence="2 3">
    <name type="scientific">Streptococcus equi subsp. zooepidemicus</name>
    <dbReference type="NCBI Taxonomy" id="40041"/>
    <lineage>
        <taxon>Bacteria</taxon>
        <taxon>Bacillati</taxon>
        <taxon>Bacillota</taxon>
        <taxon>Bacilli</taxon>
        <taxon>Lactobacillales</taxon>
        <taxon>Streptococcaceae</taxon>
        <taxon>Streptococcus</taxon>
    </lineage>
</organism>